<dbReference type="Proteomes" id="UP001574169">
    <property type="component" value="Unassembled WGS sequence"/>
</dbReference>
<comment type="caution">
    <text evidence="1">The sequence shown here is derived from an EMBL/GenBank/DDBJ whole genome shotgun (WGS) entry which is preliminary data.</text>
</comment>
<evidence type="ECO:0000313" key="2">
    <source>
        <dbReference type="Proteomes" id="UP001574169"/>
    </source>
</evidence>
<sequence>MASYKDQNTALDETIARLEIERELKFEELKYQMNTTFQSMKPINILNGTLEDLKQFPEVKSNILQLAVSVVGGYLSKKILVGNPHSTFKKILGYLLQYGITNFISKKVNSNE</sequence>
<dbReference type="EMBL" id="JBCFQL010000004">
    <property type="protein sequence ID" value="MFA9190668.1"/>
    <property type="molecule type" value="Genomic_DNA"/>
</dbReference>
<reference evidence="1 2" key="1">
    <citation type="submission" date="2024-04" db="EMBL/GenBank/DDBJ databases">
        <title>New Clade of Flavobacterium.</title>
        <authorList>
            <person name="Matos L."/>
            <person name="Proenca D.N."/>
            <person name="Fransisco R.M."/>
            <person name="Chung A.P."/>
            <person name="Maccario L."/>
            <person name="Sorensen S.J."/>
            <person name="Morais P.V."/>
        </authorList>
    </citation>
    <scope>NUCLEOTIDE SEQUENCE [LARGE SCALE GENOMIC DNA]</scope>
    <source>
        <strain evidence="1 2">FZUC8N2.13</strain>
    </source>
</reference>
<name>A0ABV4T9P5_9FLAO</name>
<keyword evidence="2" id="KW-1185">Reference proteome</keyword>
<protein>
    <submittedName>
        <fullName evidence="1">Uncharacterized protein</fullName>
    </submittedName>
</protein>
<gene>
    <name evidence="1" type="ORF">AAGV28_04725</name>
</gene>
<organism evidence="1 2">
    <name type="scientific">Flavobacterium zubiriense</name>
    <dbReference type="NCBI Taxonomy" id="3138075"/>
    <lineage>
        <taxon>Bacteria</taxon>
        <taxon>Pseudomonadati</taxon>
        <taxon>Bacteroidota</taxon>
        <taxon>Flavobacteriia</taxon>
        <taxon>Flavobacteriales</taxon>
        <taxon>Flavobacteriaceae</taxon>
        <taxon>Flavobacterium</taxon>
    </lineage>
</organism>
<evidence type="ECO:0000313" key="1">
    <source>
        <dbReference type="EMBL" id="MFA9190668.1"/>
    </source>
</evidence>
<proteinExistence type="predicted"/>
<accession>A0ABV4T9P5</accession>
<dbReference type="RefSeq" id="WP_373405675.1">
    <property type="nucleotide sequence ID" value="NZ_JBCFQL010000004.1"/>
</dbReference>